<organism evidence="1 2">
    <name type="scientific">Perspicuibacillus lycopersici</name>
    <dbReference type="NCBI Taxonomy" id="1325689"/>
    <lineage>
        <taxon>Bacteria</taxon>
        <taxon>Bacillati</taxon>
        <taxon>Bacillota</taxon>
        <taxon>Bacilli</taxon>
        <taxon>Bacillales</taxon>
        <taxon>Bacillaceae</taxon>
        <taxon>Perspicuibacillus</taxon>
    </lineage>
</organism>
<proteinExistence type="predicted"/>
<sequence length="92" mass="10618">MDQLLPNGSIVLLKGGNKKLMIYGRKQLLLIDEAGNPVEEGRMFDYLGVPYPEGYISPEYSFVFNHDDIREIIFKGYENQEEAEFQEVLSRT</sequence>
<dbReference type="EMBL" id="JAOUSF010000002">
    <property type="protein sequence ID" value="MCU9613232.1"/>
    <property type="molecule type" value="Genomic_DNA"/>
</dbReference>
<dbReference type="RefSeq" id="WP_263072442.1">
    <property type="nucleotide sequence ID" value="NZ_JAOUSF010000002.1"/>
</dbReference>
<protein>
    <submittedName>
        <fullName evidence="1">DUF4176 domain-containing protein</fullName>
    </submittedName>
</protein>
<name>A0AAE3IS62_9BACI</name>
<accession>A0AAE3IS62</accession>
<comment type="caution">
    <text evidence="1">The sequence shown here is derived from an EMBL/GenBank/DDBJ whole genome shotgun (WGS) entry which is preliminary data.</text>
</comment>
<dbReference type="Proteomes" id="UP001209318">
    <property type="component" value="Unassembled WGS sequence"/>
</dbReference>
<reference evidence="1" key="1">
    <citation type="submission" date="2022-10" db="EMBL/GenBank/DDBJ databases">
        <title>Description of Fervidibacillus gen. nov. in the family Fervidibacillaceae fam. nov. with two species, Fervidibacillus albus sp. nov., and Fervidibacillus halotolerans sp. nov., isolated from tidal flat sediments.</title>
        <authorList>
            <person name="Kwon K.K."/>
            <person name="Yang S.-H."/>
        </authorList>
    </citation>
    <scope>NUCLEOTIDE SEQUENCE</scope>
    <source>
        <strain evidence="1">JCM 19140</strain>
    </source>
</reference>
<dbReference type="InterPro" id="IPR025233">
    <property type="entry name" value="DUF4176"/>
</dbReference>
<keyword evidence="2" id="KW-1185">Reference proteome</keyword>
<dbReference type="Pfam" id="PF13780">
    <property type="entry name" value="DUF4176"/>
    <property type="match status" value="1"/>
</dbReference>
<evidence type="ECO:0000313" key="2">
    <source>
        <dbReference type="Proteomes" id="UP001209318"/>
    </source>
</evidence>
<dbReference type="AlphaFoldDB" id="A0AAE3IS62"/>
<gene>
    <name evidence="1" type="ORF">OEV98_06660</name>
</gene>
<evidence type="ECO:0000313" key="1">
    <source>
        <dbReference type="EMBL" id="MCU9613232.1"/>
    </source>
</evidence>